<reference evidence="1 2" key="1">
    <citation type="journal article" date="2023" name="Science">
        <title>Complex scaffold remodeling in plant triterpene biosynthesis.</title>
        <authorList>
            <person name="De La Pena R."/>
            <person name="Hodgson H."/>
            <person name="Liu J.C."/>
            <person name="Stephenson M.J."/>
            <person name="Martin A.C."/>
            <person name="Owen C."/>
            <person name="Harkess A."/>
            <person name="Leebens-Mack J."/>
            <person name="Jimenez L.E."/>
            <person name="Osbourn A."/>
            <person name="Sattely E.S."/>
        </authorList>
    </citation>
    <scope>NUCLEOTIDE SEQUENCE [LARGE SCALE GENOMIC DNA]</scope>
    <source>
        <strain evidence="2">cv. JPN11</strain>
        <tissue evidence="1">Leaf</tissue>
    </source>
</reference>
<dbReference type="EMBL" id="CM051397">
    <property type="protein sequence ID" value="KAJ4721108.1"/>
    <property type="molecule type" value="Genomic_DNA"/>
</dbReference>
<comment type="caution">
    <text evidence="1">The sequence shown here is derived from an EMBL/GenBank/DDBJ whole genome shotgun (WGS) entry which is preliminary data.</text>
</comment>
<organism evidence="1 2">
    <name type="scientific">Melia azedarach</name>
    <name type="common">Chinaberry tree</name>
    <dbReference type="NCBI Taxonomy" id="155640"/>
    <lineage>
        <taxon>Eukaryota</taxon>
        <taxon>Viridiplantae</taxon>
        <taxon>Streptophyta</taxon>
        <taxon>Embryophyta</taxon>
        <taxon>Tracheophyta</taxon>
        <taxon>Spermatophyta</taxon>
        <taxon>Magnoliopsida</taxon>
        <taxon>eudicotyledons</taxon>
        <taxon>Gunneridae</taxon>
        <taxon>Pentapetalae</taxon>
        <taxon>rosids</taxon>
        <taxon>malvids</taxon>
        <taxon>Sapindales</taxon>
        <taxon>Meliaceae</taxon>
        <taxon>Melia</taxon>
    </lineage>
</organism>
<keyword evidence="2" id="KW-1185">Reference proteome</keyword>
<protein>
    <submittedName>
        <fullName evidence="1">NAC domain-containing protein</fullName>
    </submittedName>
</protein>
<accession>A0ACC1YCU8</accession>
<evidence type="ECO:0000313" key="1">
    <source>
        <dbReference type="EMBL" id="KAJ4721108.1"/>
    </source>
</evidence>
<sequence length="563" mass="63226">MQETTPYILVGYRFMPSDEELVDYYLYQKVSGIPIPFVDYVVKECDIYGDEPGKIWNSYGGNLLKDDEDLYFFTKLKKKTPKGSRIDRKVGLDGGAWQGEDAPTEIVSSKTQKLIGSKKRFRYEKEGSDDNGCWIMHEYTLHASLMGKNQSMNCVLCRIRKNQPTGKTQKSGKSKKRKVEDFQKSTQFVEAEPERFVSKQENKQVACINNVASQSSEASTVTMVQEEASCNTDMMCEEGREADGIDYSSVAGAGPYEVAVPLTVVQPQRMLSQAPVVAVPVHQTVMLQQDNEFDPLNELSDEDMSLLRKMFVQQPNEESGPNASVDLVTLACTGEKLSDHPVQSAQPDMMLTQQEYQQQHIHVNNAECQYDAAEVPDQTVMLHHQECLDSDPLFRIELVDEEFCPLREAWIEELFRTNIEGPGENAGSTGVNWENVQATDEMMCQIPEQQLLSGENLVAPSAWVESGVMQTMSELPQLPYEENVIAFSDGEIARSVNVEWEATMQMQTVDEMANEVPQIAPENYGSSSSRVCLSLDENYGSSSSRVCLCLDDCRPYDSLFLVS</sequence>
<proteinExistence type="predicted"/>
<gene>
    <name evidence="1" type="ORF">OWV82_008831</name>
</gene>
<evidence type="ECO:0000313" key="2">
    <source>
        <dbReference type="Proteomes" id="UP001164539"/>
    </source>
</evidence>
<dbReference type="Proteomes" id="UP001164539">
    <property type="component" value="Chromosome 4"/>
</dbReference>
<name>A0ACC1YCU8_MELAZ</name>